<protein>
    <submittedName>
        <fullName evidence="2">Uncharacterized protein</fullName>
    </submittedName>
</protein>
<feature type="region of interest" description="Disordered" evidence="1">
    <location>
        <begin position="153"/>
        <end position="191"/>
    </location>
</feature>
<dbReference type="InterPro" id="IPR038883">
    <property type="entry name" value="AN11006-like"/>
</dbReference>
<feature type="compositionally biased region" description="Polar residues" evidence="1">
    <location>
        <begin position="153"/>
        <end position="162"/>
    </location>
</feature>
<sequence length="415" mass="46836">MPQRVRSQPPAGPVPAPIQPAVAYNTKTGRPIRRSAGKAASPFVDSAVAISEVDTDHSDSAQDVTDDDEGIMVVKTRKRKRSPSPPMSEASITDSEGDAMMSDYGNAAALRNRPTQSIEQLPPIQLTLNVPAGPERQIVFNIDLNPYLGQQPTINATPNVSEPSPKRAKTRGRSLKSGSGSPSASRAPSRTTRAGFLDLPAELRNEVYRLAFVSPARFDFGCPNRNFQRSSAFLRTCRQVYDEGRSILYSENEFFFQRQSRRYGPIWAADWGELGFKPVRKFLKMIGPSNTSFIRHVTMLFEDAQPSLNPQMHNAEERRFVHDENLHSVLRHLATHGTLERFYMNFQGRKTLDVYYPNDHFLDLLTRIRADDVMFVKHPVWAPHSTYHSRSKQSNGVVQMCFESMVRKKKLFLVQ</sequence>
<dbReference type="PANTHER" id="PTHR42085:SF1">
    <property type="entry name" value="F-BOX DOMAIN-CONTAINING PROTEIN"/>
    <property type="match status" value="1"/>
</dbReference>
<feature type="region of interest" description="Disordered" evidence="1">
    <location>
        <begin position="77"/>
        <end position="100"/>
    </location>
</feature>
<dbReference type="RefSeq" id="XP_069233533.1">
    <property type="nucleotide sequence ID" value="XM_069369128.1"/>
</dbReference>
<feature type="compositionally biased region" description="Low complexity" evidence="1">
    <location>
        <begin position="175"/>
        <end position="191"/>
    </location>
</feature>
<name>A0AB34L043_9PEZI</name>
<keyword evidence="3" id="KW-1185">Reference proteome</keyword>
<organism evidence="2 3">
    <name type="scientific">Cladosporium halotolerans</name>
    <dbReference type="NCBI Taxonomy" id="1052096"/>
    <lineage>
        <taxon>Eukaryota</taxon>
        <taxon>Fungi</taxon>
        <taxon>Dikarya</taxon>
        <taxon>Ascomycota</taxon>
        <taxon>Pezizomycotina</taxon>
        <taxon>Dothideomycetes</taxon>
        <taxon>Dothideomycetidae</taxon>
        <taxon>Cladosporiales</taxon>
        <taxon>Cladosporiaceae</taxon>
        <taxon>Cladosporium</taxon>
    </lineage>
</organism>
<comment type="caution">
    <text evidence="2">The sequence shown here is derived from an EMBL/GenBank/DDBJ whole genome shotgun (WGS) entry which is preliminary data.</text>
</comment>
<dbReference type="AlphaFoldDB" id="A0AB34L043"/>
<proteinExistence type="predicted"/>
<accession>A0AB34L043</accession>
<dbReference type="GeneID" id="96001966"/>
<evidence type="ECO:0000313" key="2">
    <source>
        <dbReference type="EMBL" id="KAL1590428.1"/>
    </source>
</evidence>
<evidence type="ECO:0000313" key="3">
    <source>
        <dbReference type="Proteomes" id="UP000803884"/>
    </source>
</evidence>
<reference evidence="2 3" key="1">
    <citation type="journal article" date="2020" name="Microbiol. Resour. Announc.">
        <title>Draft Genome Sequence of a Cladosporium Species Isolated from the Mesophotic Ascidian Didemnum maculosum.</title>
        <authorList>
            <person name="Gioti A."/>
            <person name="Siaperas R."/>
            <person name="Nikolaivits E."/>
            <person name="Le Goff G."/>
            <person name="Ouazzani J."/>
            <person name="Kotoulas G."/>
            <person name="Topakas E."/>
        </authorList>
    </citation>
    <scope>NUCLEOTIDE SEQUENCE [LARGE SCALE GENOMIC DNA]</scope>
    <source>
        <strain evidence="2 3">TM138-S3</strain>
    </source>
</reference>
<dbReference type="PANTHER" id="PTHR42085">
    <property type="entry name" value="F-BOX DOMAIN-CONTAINING PROTEIN"/>
    <property type="match status" value="1"/>
</dbReference>
<feature type="region of interest" description="Disordered" evidence="1">
    <location>
        <begin position="1"/>
        <end position="41"/>
    </location>
</feature>
<gene>
    <name evidence="2" type="ORF">WHR41_00522</name>
</gene>
<dbReference type="EMBL" id="JAAQHG020000002">
    <property type="protein sequence ID" value="KAL1590428.1"/>
    <property type="molecule type" value="Genomic_DNA"/>
</dbReference>
<dbReference type="Proteomes" id="UP000803884">
    <property type="component" value="Unassembled WGS sequence"/>
</dbReference>
<evidence type="ECO:0000256" key="1">
    <source>
        <dbReference type="SAM" id="MobiDB-lite"/>
    </source>
</evidence>